<evidence type="ECO:0000256" key="4">
    <source>
        <dbReference type="ARBA" id="ARBA00022512"/>
    </source>
</evidence>
<evidence type="ECO:0000256" key="7">
    <source>
        <dbReference type="ARBA" id="ARBA00023136"/>
    </source>
</evidence>
<comment type="similarity">
    <text evidence="3">Belongs to the expansin family. Expansin A subfamily.</text>
</comment>
<keyword evidence="13" id="KW-1185">Reference proteome</keyword>
<dbReference type="InterPro" id="IPR033753">
    <property type="entry name" value="GCV_H/Fam206"/>
</dbReference>
<dbReference type="InterPro" id="IPR007117">
    <property type="entry name" value="Expansin_CBD"/>
</dbReference>
<evidence type="ECO:0000313" key="12">
    <source>
        <dbReference type="EMBL" id="GMH30719.1"/>
    </source>
</evidence>
<feature type="domain" description="Expansin-like EG45" evidence="10">
    <location>
        <begin position="46"/>
        <end position="161"/>
    </location>
</feature>
<evidence type="ECO:0000259" key="11">
    <source>
        <dbReference type="PROSITE" id="PS50843"/>
    </source>
</evidence>
<keyword evidence="5" id="KW-0964">Secreted</keyword>
<feature type="signal peptide" evidence="9">
    <location>
        <begin position="1"/>
        <end position="22"/>
    </location>
</feature>
<dbReference type="FunFam" id="2.40.40.10:FF:000001">
    <property type="entry name" value="Expansin"/>
    <property type="match status" value="1"/>
</dbReference>
<comment type="caution">
    <text evidence="12">The sequence shown here is derived from an EMBL/GenBank/DDBJ whole genome shotgun (WGS) entry which is preliminary data.</text>
</comment>
<evidence type="ECO:0000256" key="8">
    <source>
        <dbReference type="ARBA" id="ARBA00023316"/>
    </source>
</evidence>
<dbReference type="GO" id="GO:0016020">
    <property type="term" value="C:membrane"/>
    <property type="evidence" value="ECO:0007669"/>
    <property type="project" value="UniProtKB-SubCell"/>
</dbReference>
<feature type="domain" description="Expansin-like CBD" evidence="11">
    <location>
        <begin position="171"/>
        <end position="250"/>
    </location>
</feature>
<dbReference type="EMBL" id="BSYO01000038">
    <property type="protein sequence ID" value="GMH30719.1"/>
    <property type="molecule type" value="Genomic_DNA"/>
</dbReference>
<organism evidence="12 13">
    <name type="scientific">Nepenthes gracilis</name>
    <name type="common">Slender pitcher plant</name>
    <dbReference type="NCBI Taxonomy" id="150966"/>
    <lineage>
        <taxon>Eukaryota</taxon>
        <taxon>Viridiplantae</taxon>
        <taxon>Streptophyta</taxon>
        <taxon>Embryophyta</taxon>
        <taxon>Tracheophyta</taxon>
        <taxon>Spermatophyta</taxon>
        <taxon>Magnoliopsida</taxon>
        <taxon>eudicotyledons</taxon>
        <taxon>Gunneridae</taxon>
        <taxon>Pentapetalae</taxon>
        <taxon>Caryophyllales</taxon>
        <taxon>Nepenthaceae</taxon>
        <taxon>Nepenthes</taxon>
    </lineage>
</organism>
<sequence length="495" mass="54520">MKKTAFALFVLGFCCMSVCVNAFVASRWSKARATFYGGSDASGTMGGACGYGNLYSTGYGTRTTALSTALFNDGASCGQCYKIVCDYKSDARWCKKGVSVTVTATNFCPPNNDLPNDAGGWCNPPLRHFDMAQPAWEKIAIYRGGIVPVLFQRVPCKKHGGVRFTINGRDYFELVLITNVAGAGSIQSVSIKGSETTWMAMSRNWGANWQSNSYLNGQSLSFMVTTTDSKTLLFENIVPSNWQFGQTFSSQLGLYGPREDSAFGILSSEFIGCMKDDCEDAANTSLNKHDHNSNDNSHSVLVTCFSRQEKQKVEVEESEQEGLRRLLMPDVRDLPATPPSAVESNFTRYFAPDFMKPGHDQYIFRHANGLCVIGLAPTHAALQAGGVTSVDFNVGKSDRSELKVTGKRKRNAQHFESNTALCKVYSGETSYIVRCCIKGSLLEVNDRLIKSPGLLNTSADREGYIAIIMPKPADWLKIKESLLEFEEYKKLRMLS</sequence>
<dbReference type="PRINTS" id="PR01225">
    <property type="entry name" value="EXPANSNFAMLY"/>
</dbReference>
<evidence type="ECO:0008006" key="14">
    <source>
        <dbReference type="Google" id="ProtNLM"/>
    </source>
</evidence>
<evidence type="ECO:0000256" key="5">
    <source>
        <dbReference type="ARBA" id="ARBA00022525"/>
    </source>
</evidence>
<evidence type="ECO:0000256" key="6">
    <source>
        <dbReference type="ARBA" id="ARBA00022729"/>
    </source>
</evidence>
<dbReference type="InterPro" id="IPR036908">
    <property type="entry name" value="RlpA-like_sf"/>
</dbReference>
<dbReference type="InterPro" id="IPR036749">
    <property type="entry name" value="Expansin_CBD_sf"/>
</dbReference>
<dbReference type="InterPro" id="IPR009009">
    <property type="entry name" value="RlpA-like_DPBB"/>
</dbReference>
<dbReference type="InterPro" id="IPR002963">
    <property type="entry name" value="Expansin"/>
</dbReference>
<accession>A0AAD3Y7Z7</accession>
<dbReference type="Pfam" id="PF01357">
    <property type="entry name" value="Expansin_C"/>
    <property type="match status" value="1"/>
</dbReference>
<dbReference type="CDD" id="cd22274">
    <property type="entry name" value="DPBB_EXPA_N"/>
    <property type="match status" value="1"/>
</dbReference>
<comment type="subcellular location">
    <subcellularLocation>
        <location evidence="1">Membrane</location>
        <topology evidence="1">Peripheral membrane protein</topology>
    </subcellularLocation>
    <subcellularLocation>
        <location evidence="2">Secreted</location>
        <location evidence="2">Cell wall</location>
    </subcellularLocation>
</comment>
<reference evidence="12" key="1">
    <citation type="submission" date="2023-05" db="EMBL/GenBank/DDBJ databases">
        <title>Nepenthes gracilis genome sequencing.</title>
        <authorList>
            <person name="Fukushima K."/>
        </authorList>
    </citation>
    <scope>NUCLEOTIDE SEQUENCE</scope>
    <source>
        <strain evidence="12">SING2019-196</strain>
    </source>
</reference>
<dbReference type="InterPro" id="IPR011053">
    <property type="entry name" value="Single_hybrid_motif"/>
</dbReference>
<dbReference type="AlphaFoldDB" id="A0AAD3Y7Z7"/>
<dbReference type="Proteomes" id="UP001279734">
    <property type="component" value="Unassembled WGS sequence"/>
</dbReference>
<dbReference type="SUPFAM" id="SSF51230">
    <property type="entry name" value="Single hybrid motif"/>
    <property type="match status" value="1"/>
</dbReference>
<evidence type="ECO:0000259" key="10">
    <source>
        <dbReference type="PROSITE" id="PS50842"/>
    </source>
</evidence>
<dbReference type="PROSITE" id="PS50842">
    <property type="entry name" value="EXPANSIN_EG45"/>
    <property type="match status" value="1"/>
</dbReference>
<dbReference type="Pfam" id="PF01597">
    <property type="entry name" value="GCV_H"/>
    <property type="match status" value="1"/>
</dbReference>
<feature type="chain" id="PRO_5041971604" description="Expansin" evidence="9">
    <location>
        <begin position="23"/>
        <end position="495"/>
    </location>
</feature>
<evidence type="ECO:0000256" key="9">
    <source>
        <dbReference type="SAM" id="SignalP"/>
    </source>
</evidence>
<evidence type="ECO:0000313" key="13">
    <source>
        <dbReference type="Proteomes" id="UP001279734"/>
    </source>
</evidence>
<dbReference type="SUPFAM" id="SSF49590">
    <property type="entry name" value="PHL pollen allergen"/>
    <property type="match status" value="1"/>
</dbReference>
<dbReference type="Gene3D" id="2.60.40.760">
    <property type="entry name" value="Expansin, cellulose-binding-like domain"/>
    <property type="match status" value="1"/>
</dbReference>
<dbReference type="InterPro" id="IPR007118">
    <property type="entry name" value="Expan_Lol_pI"/>
</dbReference>
<evidence type="ECO:0000256" key="1">
    <source>
        <dbReference type="ARBA" id="ARBA00004170"/>
    </source>
</evidence>
<dbReference type="Gene3D" id="2.40.50.100">
    <property type="match status" value="1"/>
</dbReference>
<name>A0AAD3Y7Z7_NEPGR</name>
<dbReference type="Gene3D" id="2.40.40.10">
    <property type="entry name" value="RlpA-like domain"/>
    <property type="match status" value="1"/>
</dbReference>
<dbReference type="FunFam" id="2.60.40.760:FF:000001">
    <property type="entry name" value="Expansin"/>
    <property type="match status" value="1"/>
</dbReference>
<keyword evidence="8" id="KW-0961">Cell wall biogenesis/degradation</keyword>
<keyword evidence="7" id="KW-0472">Membrane</keyword>
<dbReference type="InterPro" id="IPR007112">
    <property type="entry name" value="Expansin/allergen_DPBB_dom"/>
</dbReference>
<evidence type="ECO:0000256" key="3">
    <source>
        <dbReference type="ARBA" id="ARBA00005392"/>
    </source>
</evidence>
<keyword evidence="4" id="KW-0134">Cell wall</keyword>
<evidence type="ECO:0000256" key="2">
    <source>
        <dbReference type="ARBA" id="ARBA00004191"/>
    </source>
</evidence>
<protein>
    <recommendedName>
        <fullName evidence="14">Expansin</fullName>
    </recommendedName>
</protein>
<dbReference type="SUPFAM" id="SSF50685">
    <property type="entry name" value="Barwin-like endoglucanases"/>
    <property type="match status" value="1"/>
</dbReference>
<dbReference type="PRINTS" id="PR01226">
    <property type="entry name" value="EXPANSIN"/>
</dbReference>
<dbReference type="GO" id="GO:0009664">
    <property type="term" value="P:plant-type cell wall organization"/>
    <property type="evidence" value="ECO:0007669"/>
    <property type="project" value="InterPro"/>
</dbReference>
<dbReference type="PANTHER" id="PTHR31867">
    <property type="entry name" value="EXPANSIN-A15"/>
    <property type="match status" value="1"/>
</dbReference>
<keyword evidence="6 9" id="KW-0732">Signal</keyword>
<dbReference type="GO" id="GO:0009653">
    <property type="term" value="P:anatomical structure morphogenesis"/>
    <property type="evidence" value="ECO:0007669"/>
    <property type="project" value="UniProtKB-ARBA"/>
</dbReference>
<dbReference type="GO" id="GO:0005576">
    <property type="term" value="C:extracellular region"/>
    <property type="evidence" value="ECO:0007669"/>
    <property type="project" value="InterPro"/>
</dbReference>
<gene>
    <name evidence="12" type="ORF">Nepgr_032562</name>
</gene>
<dbReference type="PROSITE" id="PS50843">
    <property type="entry name" value="EXPANSIN_CBD"/>
    <property type="match status" value="1"/>
</dbReference>
<dbReference type="SMART" id="SM00837">
    <property type="entry name" value="DPBB_1"/>
    <property type="match status" value="1"/>
</dbReference>
<dbReference type="Pfam" id="PF03330">
    <property type="entry name" value="DPBB_1"/>
    <property type="match status" value="1"/>
</dbReference>
<proteinExistence type="inferred from homology"/>